<sequence>MTDKVANLQSRISFNEATGPFANINGMRSKIVPGTALEYKILIEKYWDAKDLRPDIN</sequence>
<organism evidence="1 2">
    <name type="scientific">Rhizophagus irregularis (strain DAOM 181602 / DAOM 197198 / MUCL 43194)</name>
    <name type="common">Arbuscular mycorrhizal fungus</name>
    <name type="synonym">Glomus intraradices</name>
    <dbReference type="NCBI Taxonomy" id="747089"/>
    <lineage>
        <taxon>Eukaryota</taxon>
        <taxon>Fungi</taxon>
        <taxon>Fungi incertae sedis</taxon>
        <taxon>Mucoromycota</taxon>
        <taxon>Glomeromycotina</taxon>
        <taxon>Glomeromycetes</taxon>
        <taxon>Glomerales</taxon>
        <taxon>Glomeraceae</taxon>
        <taxon>Rhizophagus</taxon>
    </lineage>
</organism>
<dbReference type="EMBL" id="AUPC02000197">
    <property type="protein sequence ID" value="POG66194.1"/>
    <property type="molecule type" value="Genomic_DNA"/>
</dbReference>
<dbReference type="AlphaFoldDB" id="A0A2P4PLC6"/>
<proteinExistence type="predicted"/>
<evidence type="ECO:0000313" key="1">
    <source>
        <dbReference type="EMBL" id="POG66194.1"/>
    </source>
</evidence>
<evidence type="ECO:0000313" key="2">
    <source>
        <dbReference type="Proteomes" id="UP000018888"/>
    </source>
</evidence>
<comment type="caution">
    <text evidence="1">The sequence shown here is derived from an EMBL/GenBank/DDBJ whole genome shotgun (WGS) entry which is preliminary data.</text>
</comment>
<gene>
    <name evidence="1" type="ORF">GLOIN_2v1780861</name>
</gene>
<name>A0A2P4PLC6_RHIID</name>
<dbReference type="Proteomes" id="UP000018888">
    <property type="component" value="Unassembled WGS sequence"/>
</dbReference>
<reference evidence="1 2" key="1">
    <citation type="journal article" date="2013" name="Proc. Natl. Acad. Sci. U.S.A.">
        <title>Genome of an arbuscular mycorrhizal fungus provides insight into the oldest plant symbiosis.</title>
        <authorList>
            <person name="Tisserant E."/>
            <person name="Malbreil M."/>
            <person name="Kuo A."/>
            <person name="Kohler A."/>
            <person name="Symeonidi A."/>
            <person name="Balestrini R."/>
            <person name="Charron P."/>
            <person name="Duensing N."/>
            <person name="Frei Dit Frey N."/>
            <person name="Gianinazzi-Pearson V."/>
            <person name="Gilbert L.B."/>
            <person name="Handa Y."/>
            <person name="Herr J.R."/>
            <person name="Hijri M."/>
            <person name="Koul R."/>
            <person name="Kawaguchi M."/>
            <person name="Krajinski F."/>
            <person name="Lammers P.J."/>
            <person name="Masclaux F.G."/>
            <person name="Murat C."/>
            <person name="Morin E."/>
            <person name="Ndikumana S."/>
            <person name="Pagni M."/>
            <person name="Petitpierre D."/>
            <person name="Requena N."/>
            <person name="Rosikiewicz P."/>
            <person name="Riley R."/>
            <person name="Saito K."/>
            <person name="San Clemente H."/>
            <person name="Shapiro H."/>
            <person name="van Tuinen D."/>
            <person name="Becard G."/>
            <person name="Bonfante P."/>
            <person name="Paszkowski U."/>
            <person name="Shachar-Hill Y.Y."/>
            <person name="Tuskan G.A."/>
            <person name="Young P.W."/>
            <person name="Sanders I.R."/>
            <person name="Henrissat B."/>
            <person name="Rensing S.A."/>
            <person name="Grigoriev I.V."/>
            <person name="Corradi N."/>
            <person name="Roux C."/>
            <person name="Martin F."/>
        </authorList>
    </citation>
    <scope>NUCLEOTIDE SEQUENCE [LARGE SCALE GENOMIC DNA]</scope>
    <source>
        <strain evidence="1 2">DAOM 197198</strain>
    </source>
</reference>
<protein>
    <submittedName>
        <fullName evidence="1">Uncharacterized protein</fullName>
    </submittedName>
</protein>
<accession>A0A2P4PLC6</accession>
<reference evidence="1 2" key="2">
    <citation type="journal article" date="2018" name="New Phytol.">
        <title>High intraspecific genome diversity in the model arbuscular mycorrhizal symbiont Rhizophagus irregularis.</title>
        <authorList>
            <person name="Chen E.C.H."/>
            <person name="Morin E."/>
            <person name="Beaudet D."/>
            <person name="Noel J."/>
            <person name="Yildirir G."/>
            <person name="Ndikumana S."/>
            <person name="Charron P."/>
            <person name="St-Onge C."/>
            <person name="Giorgi J."/>
            <person name="Kruger M."/>
            <person name="Marton T."/>
            <person name="Ropars J."/>
            <person name="Grigoriev I.V."/>
            <person name="Hainaut M."/>
            <person name="Henrissat B."/>
            <person name="Roux C."/>
            <person name="Martin F."/>
            <person name="Corradi N."/>
        </authorList>
    </citation>
    <scope>NUCLEOTIDE SEQUENCE [LARGE SCALE GENOMIC DNA]</scope>
    <source>
        <strain evidence="1 2">DAOM 197198</strain>
    </source>
</reference>
<keyword evidence="2" id="KW-1185">Reference proteome</keyword>